<protein>
    <submittedName>
        <fullName evidence="4">CO or xanthine dehydrogenase, Mo-binding subunit</fullName>
    </submittedName>
</protein>
<evidence type="ECO:0000313" key="5">
    <source>
        <dbReference type="Proteomes" id="UP000184241"/>
    </source>
</evidence>
<evidence type="ECO:0000313" key="4">
    <source>
        <dbReference type="EMBL" id="SHI10863.1"/>
    </source>
</evidence>
<dbReference type="GO" id="GO:0005506">
    <property type="term" value="F:iron ion binding"/>
    <property type="evidence" value="ECO:0007669"/>
    <property type="project" value="InterPro"/>
</dbReference>
<accession>A0A1M5YHB2</accession>
<name>A0A1M5YHB2_9CLOT</name>
<gene>
    <name evidence="4" type="ORF">SAMN02745941_01960</name>
</gene>
<dbReference type="EMBL" id="FQXU01000006">
    <property type="protein sequence ID" value="SHI10863.1"/>
    <property type="molecule type" value="Genomic_DNA"/>
</dbReference>
<dbReference type="PANTHER" id="PTHR11908:SF132">
    <property type="entry name" value="ALDEHYDE OXIDASE 1-RELATED"/>
    <property type="match status" value="1"/>
</dbReference>
<feature type="domain" description="Aldehyde oxidase/xanthine dehydrogenase a/b hammerhead" evidence="3">
    <location>
        <begin position="20"/>
        <end position="123"/>
    </location>
</feature>
<dbReference type="SUPFAM" id="SSF56003">
    <property type="entry name" value="Molybdenum cofactor-binding domain"/>
    <property type="match status" value="1"/>
</dbReference>
<dbReference type="InterPro" id="IPR008274">
    <property type="entry name" value="AldOxase/xan_DH_MoCoBD1"/>
</dbReference>
<dbReference type="GO" id="GO:0016491">
    <property type="term" value="F:oxidoreductase activity"/>
    <property type="evidence" value="ECO:0007669"/>
    <property type="project" value="UniProtKB-KW"/>
</dbReference>
<dbReference type="Pfam" id="PF20256">
    <property type="entry name" value="MoCoBD_2"/>
    <property type="match status" value="2"/>
</dbReference>
<organism evidence="4 5">
    <name type="scientific">Clostridium intestinale DSM 6191</name>
    <dbReference type="NCBI Taxonomy" id="1121320"/>
    <lineage>
        <taxon>Bacteria</taxon>
        <taxon>Bacillati</taxon>
        <taxon>Bacillota</taxon>
        <taxon>Clostridia</taxon>
        <taxon>Eubacteriales</taxon>
        <taxon>Clostridiaceae</taxon>
        <taxon>Clostridium</taxon>
    </lineage>
</organism>
<dbReference type="InterPro" id="IPR036856">
    <property type="entry name" value="Ald_Oxase/Xan_DH_a/b_sf"/>
</dbReference>
<dbReference type="InterPro" id="IPR016208">
    <property type="entry name" value="Ald_Oxase/xanthine_DH-like"/>
</dbReference>
<dbReference type="InterPro" id="IPR046867">
    <property type="entry name" value="AldOxase/xan_DH_MoCoBD2"/>
</dbReference>
<dbReference type="Gene3D" id="3.30.365.10">
    <property type="entry name" value="Aldehyde oxidase/xanthine dehydrogenase, molybdopterin binding domain"/>
    <property type="match status" value="4"/>
</dbReference>
<dbReference type="SMART" id="SM01008">
    <property type="entry name" value="Ald_Xan_dh_C"/>
    <property type="match status" value="1"/>
</dbReference>
<dbReference type="Pfam" id="PF02738">
    <property type="entry name" value="MoCoBD_1"/>
    <property type="match status" value="1"/>
</dbReference>
<keyword evidence="2" id="KW-0560">Oxidoreductase</keyword>
<dbReference type="Gene3D" id="3.90.1170.50">
    <property type="entry name" value="Aldehyde oxidase/xanthine dehydrogenase, a/b hammerhead"/>
    <property type="match status" value="1"/>
</dbReference>
<evidence type="ECO:0000256" key="2">
    <source>
        <dbReference type="ARBA" id="ARBA00023002"/>
    </source>
</evidence>
<reference evidence="4 5" key="1">
    <citation type="submission" date="2016-11" db="EMBL/GenBank/DDBJ databases">
        <authorList>
            <person name="Jaros S."/>
            <person name="Januszkiewicz K."/>
            <person name="Wedrychowicz H."/>
        </authorList>
    </citation>
    <scope>NUCLEOTIDE SEQUENCE [LARGE SCALE GENOMIC DNA]</scope>
    <source>
        <strain evidence="4 5">DSM 6191</strain>
    </source>
</reference>
<dbReference type="InterPro" id="IPR000674">
    <property type="entry name" value="Ald_Oxase/Xan_DH_a/b"/>
</dbReference>
<dbReference type="Proteomes" id="UP000184241">
    <property type="component" value="Unassembled WGS sequence"/>
</dbReference>
<dbReference type="InterPro" id="IPR037165">
    <property type="entry name" value="AldOxase/xan_DH_Mopterin-bd_sf"/>
</dbReference>
<dbReference type="PANTHER" id="PTHR11908">
    <property type="entry name" value="XANTHINE DEHYDROGENASE"/>
    <property type="match status" value="1"/>
</dbReference>
<evidence type="ECO:0000259" key="3">
    <source>
        <dbReference type="SMART" id="SM01008"/>
    </source>
</evidence>
<evidence type="ECO:0000256" key="1">
    <source>
        <dbReference type="ARBA" id="ARBA00022505"/>
    </source>
</evidence>
<dbReference type="SUPFAM" id="SSF54665">
    <property type="entry name" value="CO dehydrogenase molybdoprotein N-domain-like"/>
    <property type="match status" value="1"/>
</dbReference>
<dbReference type="AlphaFoldDB" id="A0A1M5YHB2"/>
<sequence length="713" mass="79228">MLIDEISKPVKRIDVEDKIKGKTEYLADMHFEDALYAKTLRSTKARAEILSIDIPRLPEGYYIVDKNDVPARNGVKIINYEMPFFAEDTVNYIGEPLLLLVGPDKETVEELITEIKVNYKELKGVFSIDESESLTEVIYGKDNCFIEYNYGKGDLDKTEKEAAYVFEKEYTTGYQEHIYLETQGMVGTYENGRVKVIGSMQCPYYVKDAVVDALGFDYDDVQIVQSNTGGGFGGKEEYPSLIGGQVAIAALKIKKPVKLIFDRDEDIQCTTKRHPSQIILKTFLDKNHKIIGVDADVKLDGGAYMGISNIVLQRSIFAAIGVYDVENIKVRGRAFATNNIVTGAYRGFGAPQSFFATEMHMEFMAKELGVNSLDFKKKNLLKKGNLSSTGGVFREDIVLPKIIETIEEMSSYSEKYEQYKKSDKYKGVGMSLFFHGGGFTGNGERDIIKAKVKLKKYKDDKVEILISNVEMGQGVTTGLRKIVAHALEIPLEDIIYANPDTDRVPNSGPTVASRTTMIIGKLLQNAAIKMKEEWKSGEEIEILEKYKHPEGFNWDAEALVGDAYNTYSWGANVVEVEVNPITYEVDIKGVWAVFDIGKAIDAKIIEGQIEGGVAQGLGYAGMEVMNSKEGRLIQRTNTDYVIPTAKDLPKIHNKLVNTPYDYGPFGAKSAGELTLIGAASAYAIAVQNAIGKTVSQIPVTPELIMEVIKNDKN</sequence>
<dbReference type="Pfam" id="PF01315">
    <property type="entry name" value="Ald_Xan_dh_C"/>
    <property type="match status" value="1"/>
</dbReference>
<proteinExistence type="predicted"/>
<keyword evidence="1" id="KW-0500">Molybdenum</keyword>
<dbReference type="RefSeq" id="WP_073019021.1">
    <property type="nucleotide sequence ID" value="NZ_FQXU01000006.1"/>
</dbReference>